<organism evidence="2 3">
    <name type="scientific">Pyronema omphalodes (strain CBS 100304)</name>
    <name type="common">Pyronema confluens</name>
    <dbReference type="NCBI Taxonomy" id="1076935"/>
    <lineage>
        <taxon>Eukaryota</taxon>
        <taxon>Fungi</taxon>
        <taxon>Dikarya</taxon>
        <taxon>Ascomycota</taxon>
        <taxon>Pezizomycotina</taxon>
        <taxon>Pezizomycetes</taxon>
        <taxon>Pezizales</taxon>
        <taxon>Pyronemataceae</taxon>
        <taxon>Pyronema</taxon>
    </lineage>
</organism>
<reference evidence="2 3" key="1">
    <citation type="journal article" date="2013" name="PLoS Genet.">
        <title>The genome and development-dependent transcriptomes of Pyronema confluens: a window into fungal evolution.</title>
        <authorList>
            <person name="Traeger S."/>
            <person name="Altegoer F."/>
            <person name="Freitag M."/>
            <person name="Gabaldon T."/>
            <person name="Kempken F."/>
            <person name="Kumar A."/>
            <person name="Marcet-Houben M."/>
            <person name="Poggeler S."/>
            <person name="Stajich J.E."/>
            <person name="Nowrousian M."/>
        </authorList>
    </citation>
    <scope>NUCLEOTIDE SEQUENCE [LARGE SCALE GENOMIC DNA]</scope>
    <source>
        <strain evidence="3">CBS 100304</strain>
        <tissue evidence="2">Vegetative mycelium</tissue>
    </source>
</reference>
<name>U4LEJ0_PYROM</name>
<dbReference type="OMA" id="RWIMSAN"/>
<dbReference type="AlphaFoldDB" id="U4LEJ0"/>
<sequence length="488" mass="56143">MLRITPATTRLTRKIRQCFSTSARSPEESTSWKPPVASRSTNTDNTANYTNDAADDKDRVTWRGNTKPVHSKKPAFKSKFPARYPKPGKFHGKEVDSEFPIRVKKREAGKAYDVEAPPASPLLDEHIFLPFNKKFPKAGKKKPTQMSPREWALSVNPYAWILASPPRQDVDHHTRIPNMLLQRFRVVRNPDTGAPHILPGFGYKQKIGSKGMWALSSHAAITSLCPNVGRGGKKWLILVDHQHREMIQKTGVWRQDMPDYILQLMQKKTVDALIDENPNKVGVLSEKVDRIIGGPEYWETIGQVSAVIDFRSDEQVKAIEKMTEEEKEKYYSWENAKLEGVVYKNGVGHKPYRPPKMDKDRSMARVQGKLVPVHKVNMMLNGYQEARLREAWGIGERYDVVALMSTPRTTWPLMWLMRLRGYLGLEYAPERTANVDENDDDDEYDEEDENAEVIHNLDEYGDEDEYGQDLDELTNNKFSEEQDEVDWR</sequence>
<dbReference type="OrthoDB" id="3363286at2759"/>
<evidence type="ECO:0000313" key="3">
    <source>
        <dbReference type="Proteomes" id="UP000018144"/>
    </source>
</evidence>
<evidence type="ECO:0000256" key="1">
    <source>
        <dbReference type="SAM" id="MobiDB-lite"/>
    </source>
</evidence>
<feature type="compositionally biased region" description="Polar residues" evidence="1">
    <location>
        <begin position="19"/>
        <end position="32"/>
    </location>
</feature>
<dbReference type="STRING" id="1076935.U4LEJ0"/>
<accession>U4LEJ0</accession>
<dbReference type="EMBL" id="HF935442">
    <property type="protein sequence ID" value="CCX30549.1"/>
    <property type="molecule type" value="Genomic_DNA"/>
</dbReference>
<dbReference type="Proteomes" id="UP000018144">
    <property type="component" value="Unassembled WGS sequence"/>
</dbReference>
<proteinExistence type="predicted"/>
<feature type="region of interest" description="Disordered" evidence="1">
    <location>
        <begin position="459"/>
        <end position="488"/>
    </location>
</feature>
<feature type="region of interest" description="Disordered" evidence="1">
    <location>
        <begin position="19"/>
        <end position="93"/>
    </location>
</feature>
<dbReference type="eggNOG" id="ENOG502RVGX">
    <property type="taxonomic scope" value="Eukaryota"/>
</dbReference>
<feature type="compositionally biased region" description="Acidic residues" evidence="1">
    <location>
        <begin position="459"/>
        <end position="472"/>
    </location>
</feature>
<feature type="compositionally biased region" description="Low complexity" evidence="1">
    <location>
        <begin position="41"/>
        <end position="52"/>
    </location>
</feature>
<protein>
    <submittedName>
        <fullName evidence="2">Uncharacterized protein</fullName>
    </submittedName>
</protein>
<evidence type="ECO:0000313" key="2">
    <source>
        <dbReference type="EMBL" id="CCX30549.1"/>
    </source>
</evidence>
<keyword evidence="3" id="KW-1185">Reference proteome</keyword>
<gene>
    <name evidence="2" type="ORF">PCON_08748</name>
</gene>